<keyword evidence="2" id="KW-0805">Transcription regulation</keyword>
<dbReference type="SUPFAM" id="SSF46785">
    <property type="entry name" value="Winged helix' DNA-binding domain"/>
    <property type="match status" value="1"/>
</dbReference>
<dbReference type="Gene3D" id="3.40.190.290">
    <property type="match status" value="1"/>
</dbReference>
<dbReference type="InterPro" id="IPR036388">
    <property type="entry name" value="WH-like_DNA-bd_sf"/>
</dbReference>
<dbReference type="AlphaFoldDB" id="A0A6A9K374"/>
<keyword evidence="3" id="KW-0238">DNA-binding</keyword>
<dbReference type="PROSITE" id="PS50931">
    <property type="entry name" value="HTH_LYSR"/>
    <property type="match status" value="1"/>
</dbReference>
<dbReference type="Pfam" id="PF00126">
    <property type="entry name" value="HTH_1"/>
    <property type="match status" value="1"/>
</dbReference>
<dbReference type="PANTHER" id="PTHR30537">
    <property type="entry name" value="HTH-TYPE TRANSCRIPTIONAL REGULATOR"/>
    <property type="match status" value="1"/>
</dbReference>
<dbReference type="GO" id="GO:0006351">
    <property type="term" value="P:DNA-templated transcription"/>
    <property type="evidence" value="ECO:0007669"/>
    <property type="project" value="TreeGrafter"/>
</dbReference>
<evidence type="ECO:0000256" key="1">
    <source>
        <dbReference type="ARBA" id="ARBA00009437"/>
    </source>
</evidence>
<evidence type="ECO:0000256" key="4">
    <source>
        <dbReference type="ARBA" id="ARBA00023163"/>
    </source>
</evidence>
<dbReference type="GO" id="GO:0003700">
    <property type="term" value="F:DNA-binding transcription factor activity"/>
    <property type="evidence" value="ECO:0007669"/>
    <property type="project" value="InterPro"/>
</dbReference>
<comment type="caution">
    <text evidence="6">The sequence shown here is derived from an EMBL/GenBank/DDBJ whole genome shotgun (WGS) entry which is preliminary data.</text>
</comment>
<evidence type="ECO:0000259" key="5">
    <source>
        <dbReference type="PROSITE" id="PS50931"/>
    </source>
</evidence>
<dbReference type="FunFam" id="1.10.10.10:FF:000001">
    <property type="entry name" value="LysR family transcriptional regulator"/>
    <property type="match status" value="1"/>
</dbReference>
<evidence type="ECO:0000313" key="6">
    <source>
        <dbReference type="EMBL" id="MUI62095.1"/>
    </source>
</evidence>
<dbReference type="GO" id="GO:0043565">
    <property type="term" value="F:sequence-specific DNA binding"/>
    <property type="evidence" value="ECO:0007669"/>
    <property type="project" value="TreeGrafter"/>
</dbReference>
<dbReference type="Pfam" id="PF03466">
    <property type="entry name" value="LysR_substrate"/>
    <property type="match status" value="1"/>
</dbReference>
<proteinExistence type="inferred from homology"/>
<sequence>MSAALERLNHLNLNHLYAFVAVAEHNSFTAAAEALGLSKSLLSEQLRRLEADLGIQLLTRTTRRMTLTDRGELLFGVAQRMLGELDGALSDVRDLQGEPSGRLRITAPQDFVKWHISSVSAAFIRQFPKVQVEMLADDQFSDLVGQRIDLAVRIGWPRDSGLHASKLCDFQQVAVATPGYLAGLPPVLQPYDLARCEWIGHTRLSTPWTWTFERQRERATVQTRGRLLANNTLAVYRLVLDGAGVSVLPSFLVAREIARGRLVRLLPGWRLPQGGIYALYPSARYMPVRVRAFIESLREHLGREPFGLAEPSSFV</sequence>
<accession>A0A6A9K374</accession>
<evidence type="ECO:0000256" key="3">
    <source>
        <dbReference type="ARBA" id="ARBA00023125"/>
    </source>
</evidence>
<comment type="similarity">
    <text evidence="1">Belongs to the LysR transcriptional regulatory family.</text>
</comment>
<reference evidence="6" key="1">
    <citation type="submission" date="2019-11" db="EMBL/GenBank/DDBJ databases">
        <title>Genomes of ocular Pseudomonas aeruginosa isolates.</title>
        <authorList>
            <person name="Khan M."/>
            <person name="Rice S.A."/>
            <person name="Willcox M.D.P."/>
            <person name="Stapleton F."/>
        </authorList>
    </citation>
    <scope>NUCLEOTIDE SEQUENCE</scope>
    <source>
        <strain evidence="6">PA206</strain>
    </source>
</reference>
<gene>
    <name evidence="6" type="ORF">GNQ20_30205</name>
</gene>
<dbReference type="CDD" id="cd08422">
    <property type="entry name" value="PBP2_CrgA_like"/>
    <property type="match status" value="1"/>
</dbReference>
<dbReference type="PANTHER" id="PTHR30537:SF66">
    <property type="entry name" value="IRON-REGULATED VIRULENCE REGULATORY PROTEIN IRGB"/>
    <property type="match status" value="1"/>
</dbReference>
<dbReference type="SUPFAM" id="SSF53850">
    <property type="entry name" value="Periplasmic binding protein-like II"/>
    <property type="match status" value="1"/>
</dbReference>
<evidence type="ECO:0000256" key="2">
    <source>
        <dbReference type="ARBA" id="ARBA00023015"/>
    </source>
</evidence>
<protein>
    <submittedName>
        <fullName evidence="6">LysR family transcriptional regulator</fullName>
    </submittedName>
</protein>
<dbReference type="InterPro" id="IPR058163">
    <property type="entry name" value="LysR-type_TF_proteobact-type"/>
</dbReference>
<dbReference type="InterPro" id="IPR036390">
    <property type="entry name" value="WH_DNA-bd_sf"/>
</dbReference>
<dbReference type="RefSeq" id="WP_058018284.1">
    <property type="nucleotide sequence ID" value="NZ_CAWOKN010000004.1"/>
</dbReference>
<dbReference type="EMBL" id="WOAJ01000023">
    <property type="protein sequence ID" value="MUI62095.1"/>
    <property type="molecule type" value="Genomic_DNA"/>
</dbReference>
<dbReference type="PRINTS" id="PR00039">
    <property type="entry name" value="HTHLYSR"/>
</dbReference>
<organism evidence="6">
    <name type="scientific">Pseudomonas aeruginosa</name>
    <dbReference type="NCBI Taxonomy" id="287"/>
    <lineage>
        <taxon>Bacteria</taxon>
        <taxon>Pseudomonadati</taxon>
        <taxon>Pseudomonadota</taxon>
        <taxon>Gammaproteobacteria</taxon>
        <taxon>Pseudomonadales</taxon>
        <taxon>Pseudomonadaceae</taxon>
        <taxon>Pseudomonas</taxon>
    </lineage>
</organism>
<feature type="domain" description="HTH lysR-type" evidence="5">
    <location>
        <begin position="11"/>
        <end position="68"/>
    </location>
</feature>
<dbReference type="InterPro" id="IPR000847">
    <property type="entry name" value="LysR_HTH_N"/>
</dbReference>
<name>A0A6A9K374_PSEAI</name>
<dbReference type="Gene3D" id="1.10.10.10">
    <property type="entry name" value="Winged helix-like DNA-binding domain superfamily/Winged helix DNA-binding domain"/>
    <property type="match status" value="1"/>
</dbReference>
<dbReference type="InterPro" id="IPR005119">
    <property type="entry name" value="LysR_subst-bd"/>
</dbReference>
<keyword evidence="4" id="KW-0804">Transcription</keyword>